<keyword evidence="2" id="KW-1133">Transmembrane helix</keyword>
<keyword evidence="2" id="KW-0812">Transmembrane</keyword>
<evidence type="ECO:0000313" key="4">
    <source>
        <dbReference type="Proteomes" id="UP001189429"/>
    </source>
</evidence>
<keyword evidence="4" id="KW-1185">Reference proteome</keyword>
<organism evidence="3 4">
    <name type="scientific">Prorocentrum cordatum</name>
    <dbReference type="NCBI Taxonomy" id="2364126"/>
    <lineage>
        <taxon>Eukaryota</taxon>
        <taxon>Sar</taxon>
        <taxon>Alveolata</taxon>
        <taxon>Dinophyceae</taxon>
        <taxon>Prorocentrales</taxon>
        <taxon>Prorocentraceae</taxon>
        <taxon>Prorocentrum</taxon>
    </lineage>
</organism>
<dbReference type="Proteomes" id="UP001189429">
    <property type="component" value="Unassembled WGS sequence"/>
</dbReference>
<reference evidence="3" key="1">
    <citation type="submission" date="2023-10" db="EMBL/GenBank/DDBJ databases">
        <authorList>
            <person name="Chen Y."/>
            <person name="Shah S."/>
            <person name="Dougan E. K."/>
            <person name="Thang M."/>
            <person name="Chan C."/>
        </authorList>
    </citation>
    <scope>NUCLEOTIDE SEQUENCE [LARGE SCALE GENOMIC DNA]</scope>
</reference>
<feature type="region of interest" description="Disordered" evidence="1">
    <location>
        <begin position="166"/>
        <end position="228"/>
    </location>
</feature>
<feature type="transmembrane region" description="Helical" evidence="2">
    <location>
        <begin position="28"/>
        <end position="47"/>
    </location>
</feature>
<dbReference type="EMBL" id="CAUYUJ010010968">
    <property type="protein sequence ID" value="CAK0830636.1"/>
    <property type="molecule type" value="Genomic_DNA"/>
</dbReference>
<accession>A0ABN9SF08</accession>
<protein>
    <submittedName>
        <fullName evidence="3">Uncharacterized protein</fullName>
    </submittedName>
</protein>
<proteinExistence type="predicted"/>
<evidence type="ECO:0000313" key="3">
    <source>
        <dbReference type="EMBL" id="CAK0830636.1"/>
    </source>
</evidence>
<sequence length="228" mass="24599">MIKILPKSHVPIALQADTGLVQIEAHDLSLAFVFFWCLLYISIFGEFDENRCLVTFWNKGTEQQKHLLRRANHILFVLCTPSVVVFWLAVLIRSMPDFFGKIFMPEDRGGGPGRVQRRVRPVLRCHQGESEAALGLLQAACREHAHLLSTLGGPLLAEAAGAHGPAARPSAAAQRRSGAAAQRRSGAARSALRSPPSARPPRGGGSSGAPSPGARAESKQWQSVLACL</sequence>
<feature type="compositionally biased region" description="Low complexity" evidence="1">
    <location>
        <begin position="166"/>
        <end position="196"/>
    </location>
</feature>
<feature type="transmembrane region" description="Helical" evidence="2">
    <location>
        <begin position="74"/>
        <end position="92"/>
    </location>
</feature>
<gene>
    <name evidence="3" type="ORF">PCOR1329_LOCUS29219</name>
</gene>
<comment type="caution">
    <text evidence="3">The sequence shown here is derived from an EMBL/GenBank/DDBJ whole genome shotgun (WGS) entry which is preliminary data.</text>
</comment>
<keyword evidence="2" id="KW-0472">Membrane</keyword>
<name>A0ABN9SF08_9DINO</name>
<evidence type="ECO:0000256" key="2">
    <source>
        <dbReference type="SAM" id="Phobius"/>
    </source>
</evidence>
<evidence type="ECO:0000256" key="1">
    <source>
        <dbReference type="SAM" id="MobiDB-lite"/>
    </source>
</evidence>
<feature type="compositionally biased region" description="Polar residues" evidence="1">
    <location>
        <begin position="219"/>
        <end position="228"/>
    </location>
</feature>